<protein>
    <recommendedName>
        <fullName evidence="3">SpoIIAA-like</fullName>
    </recommendedName>
</protein>
<dbReference type="AlphaFoldDB" id="A0A1I1Q3A4"/>
<evidence type="ECO:0000313" key="1">
    <source>
        <dbReference type="EMBL" id="SFD16611.1"/>
    </source>
</evidence>
<organism evidence="1 2">
    <name type="scientific">Algibacter pectinivorans</name>
    <dbReference type="NCBI Taxonomy" id="870482"/>
    <lineage>
        <taxon>Bacteria</taxon>
        <taxon>Pseudomonadati</taxon>
        <taxon>Bacteroidota</taxon>
        <taxon>Flavobacteriia</taxon>
        <taxon>Flavobacteriales</taxon>
        <taxon>Flavobacteriaceae</taxon>
        <taxon>Algibacter</taxon>
    </lineage>
</organism>
<keyword evidence="2" id="KW-1185">Reference proteome</keyword>
<evidence type="ECO:0008006" key="3">
    <source>
        <dbReference type="Google" id="ProtNLM"/>
    </source>
</evidence>
<dbReference type="RefSeq" id="WP_092851515.1">
    <property type="nucleotide sequence ID" value="NZ_FOMI01000005.1"/>
</dbReference>
<sequence length="123" mass="13821">MGIFKLSFGTITILQNNLAEVIVDEGIVMDDCSVAEFHKFIVNKLEAPCGLMVNKKYSYTYTFSAQKRIGVLKEIEHVAVVTQTSAGIMSTQTLLNVSGFIEETTRLFQDREEALIWLKKKLA</sequence>
<dbReference type="Proteomes" id="UP000199439">
    <property type="component" value="Unassembled WGS sequence"/>
</dbReference>
<accession>A0A1I1Q3A4</accession>
<dbReference type="EMBL" id="FOMI01000005">
    <property type="protein sequence ID" value="SFD16611.1"/>
    <property type="molecule type" value="Genomic_DNA"/>
</dbReference>
<evidence type="ECO:0000313" key="2">
    <source>
        <dbReference type="Proteomes" id="UP000199439"/>
    </source>
</evidence>
<name>A0A1I1Q3A4_9FLAO</name>
<gene>
    <name evidence="1" type="ORF">SAMN04487987_105153</name>
</gene>
<dbReference type="STRING" id="870482.SAMN04487987_105153"/>
<dbReference type="OrthoDB" id="1443546at2"/>
<proteinExistence type="predicted"/>
<reference evidence="2" key="1">
    <citation type="submission" date="2016-10" db="EMBL/GenBank/DDBJ databases">
        <authorList>
            <person name="Varghese N."/>
            <person name="Submissions S."/>
        </authorList>
    </citation>
    <scope>NUCLEOTIDE SEQUENCE [LARGE SCALE GENOMIC DNA]</scope>
    <source>
        <strain evidence="2">DSM 25730</strain>
    </source>
</reference>